<evidence type="ECO:0000313" key="1">
    <source>
        <dbReference type="EMBL" id="ANH82051.1"/>
    </source>
</evidence>
<dbReference type="OrthoDB" id="673461at2"/>
<reference evidence="1 2" key="1">
    <citation type="submission" date="2016-05" db="EMBL/GenBank/DDBJ databases">
        <title>Niabella ginsenosidivorans BS26 whole genome sequencing.</title>
        <authorList>
            <person name="Im W.T."/>
            <person name="Siddiqi M.Z."/>
        </authorList>
    </citation>
    <scope>NUCLEOTIDE SEQUENCE [LARGE SCALE GENOMIC DNA]</scope>
    <source>
        <strain evidence="1 2">BS26</strain>
    </source>
</reference>
<name>A0A1A9I5T2_9BACT</name>
<dbReference type="EMBL" id="CP015772">
    <property type="protein sequence ID" value="ANH82051.1"/>
    <property type="molecule type" value="Genomic_DNA"/>
</dbReference>
<gene>
    <name evidence="1" type="ORF">A8C56_14690</name>
</gene>
<dbReference type="STRING" id="1176587.A8C56_14690"/>
<sequence length="265" mass="30358">MELSGNKKSPRLRFKKETRNSWKIAAFAAGTLFFLFYVNYAKAQQQYFQINTRKEKNTYTNSIQTIGALNIVAPRDQYGAITLDYPGKTPHQLYTSVMNYLKATQRFVVIANGDDATVKYRDFFYIGKKDSCKADLIALNYITIYTLENKIKFSLDEYNIFSTVNDAQLEISKFGEVSSRQDVPFNYYEYVQPAPYKDAAQYRTGGLVGLATRKAGKKHQPGLAYPESIYDPEGNIVNAANKRIIEVFFNSYIISLKNYLDNNLK</sequence>
<evidence type="ECO:0000313" key="2">
    <source>
        <dbReference type="Proteomes" id="UP000077667"/>
    </source>
</evidence>
<dbReference type="RefSeq" id="WP_067757520.1">
    <property type="nucleotide sequence ID" value="NZ_CP015772.1"/>
</dbReference>
<keyword evidence="2" id="KW-1185">Reference proteome</keyword>
<protein>
    <submittedName>
        <fullName evidence="1">Uncharacterized protein</fullName>
    </submittedName>
</protein>
<dbReference type="KEGG" id="nia:A8C56_14690"/>
<dbReference type="Proteomes" id="UP000077667">
    <property type="component" value="Chromosome"/>
</dbReference>
<accession>A0A1A9I5T2</accession>
<proteinExistence type="predicted"/>
<organism evidence="1 2">
    <name type="scientific">Niabella ginsenosidivorans</name>
    <dbReference type="NCBI Taxonomy" id="1176587"/>
    <lineage>
        <taxon>Bacteria</taxon>
        <taxon>Pseudomonadati</taxon>
        <taxon>Bacteroidota</taxon>
        <taxon>Chitinophagia</taxon>
        <taxon>Chitinophagales</taxon>
        <taxon>Chitinophagaceae</taxon>
        <taxon>Niabella</taxon>
    </lineage>
</organism>
<dbReference type="AlphaFoldDB" id="A0A1A9I5T2"/>